<accession>A0A369TES1</accession>
<organism evidence="2 3">
    <name type="scientific">Ferruginivarius sediminum</name>
    <dbReference type="NCBI Taxonomy" id="2661937"/>
    <lineage>
        <taxon>Bacteria</taxon>
        <taxon>Pseudomonadati</taxon>
        <taxon>Pseudomonadota</taxon>
        <taxon>Alphaproteobacteria</taxon>
        <taxon>Rhodospirillales</taxon>
        <taxon>Rhodospirillaceae</taxon>
        <taxon>Ferruginivarius</taxon>
    </lineage>
</organism>
<evidence type="ECO:0000256" key="1">
    <source>
        <dbReference type="SAM" id="SignalP"/>
    </source>
</evidence>
<keyword evidence="1" id="KW-0732">Signal</keyword>
<protein>
    <submittedName>
        <fullName evidence="2">Uncharacterized protein</fullName>
    </submittedName>
</protein>
<evidence type="ECO:0000313" key="3">
    <source>
        <dbReference type="Proteomes" id="UP000253941"/>
    </source>
</evidence>
<feature type="signal peptide" evidence="1">
    <location>
        <begin position="1"/>
        <end position="19"/>
    </location>
</feature>
<dbReference type="AlphaFoldDB" id="A0A369TES1"/>
<evidence type="ECO:0000313" key="2">
    <source>
        <dbReference type="EMBL" id="RDD63849.1"/>
    </source>
</evidence>
<gene>
    <name evidence="2" type="ORF">DRB17_01395</name>
</gene>
<proteinExistence type="predicted"/>
<comment type="caution">
    <text evidence="2">The sequence shown here is derived from an EMBL/GenBank/DDBJ whole genome shotgun (WGS) entry which is preliminary data.</text>
</comment>
<sequence>MLRASIVLGLCLLAAPAAAAETPPPLFTHTDDGPVRVMHGDSKEKLPLESASPAVRDFVGRANSLLNKEGMAESAALLSAIEEGRRLQEELDTKLVGTLYLEEAVRRLKQSRLGQVPVSSTNVVAAAREQYPDRLDKSLYVRQGVDDLGVDYATFAACLELAEFPSDSGPREVHVEAGGAIWTRTNGQPLAFDIVTYGENRLLVRSVVIGATRSLGFKDKLKIARLVLDFCI</sequence>
<feature type="chain" id="PRO_5017050350" evidence="1">
    <location>
        <begin position="20"/>
        <end position="232"/>
    </location>
</feature>
<dbReference type="RefSeq" id="WP_114580362.1">
    <property type="nucleotide sequence ID" value="NZ_QPMH01000001.1"/>
</dbReference>
<name>A0A369TES1_9PROT</name>
<keyword evidence="3" id="KW-1185">Reference proteome</keyword>
<dbReference type="Proteomes" id="UP000253941">
    <property type="component" value="Unassembled WGS sequence"/>
</dbReference>
<reference evidence="2 3" key="1">
    <citation type="submission" date="2018-07" db="EMBL/GenBank/DDBJ databases">
        <title>Venubactetium sediminum gen. nov., sp. nov., isolated from a marine solar saltern.</title>
        <authorList>
            <person name="Wang S."/>
        </authorList>
    </citation>
    <scope>NUCLEOTIDE SEQUENCE [LARGE SCALE GENOMIC DNA]</scope>
    <source>
        <strain evidence="2 3">WD2A32</strain>
    </source>
</reference>
<dbReference type="EMBL" id="QPMH01000001">
    <property type="protein sequence ID" value="RDD63849.1"/>
    <property type="molecule type" value="Genomic_DNA"/>
</dbReference>